<comment type="subcellular location">
    <subcellularLocation>
        <location evidence="1">Nucleus</location>
    </subcellularLocation>
</comment>
<keyword evidence="4" id="KW-0508">mRNA splicing</keyword>
<feature type="domain" description="FF" evidence="12">
    <location>
        <begin position="451"/>
        <end position="505"/>
    </location>
</feature>
<feature type="region of interest" description="Disordered" evidence="10">
    <location>
        <begin position="198"/>
        <end position="229"/>
    </location>
</feature>
<evidence type="ECO:0000256" key="4">
    <source>
        <dbReference type="ARBA" id="ARBA00023187"/>
    </source>
</evidence>
<feature type="compositionally biased region" description="Basic and acidic residues" evidence="10">
    <location>
        <begin position="994"/>
        <end position="1003"/>
    </location>
</feature>
<dbReference type="CDD" id="cd00201">
    <property type="entry name" value="WW"/>
    <property type="match status" value="2"/>
</dbReference>
<dbReference type="GO" id="GO:0003723">
    <property type="term" value="F:RNA binding"/>
    <property type="evidence" value="ECO:0007669"/>
    <property type="project" value="TreeGrafter"/>
</dbReference>
<dbReference type="PANTHER" id="PTHR11864:SF0">
    <property type="entry name" value="PRP40 PRE-MRNA PROCESSING FACTOR 40 HOMOLOG A (YEAST)"/>
    <property type="match status" value="1"/>
</dbReference>
<dbReference type="Proteomes" id="UP001055439">
    <property type="component" value="Chromosome 8"/>
</dbReference>
<dbReference type="FunFam" id="1.10.10.440:FF:000024">
    <property type="entry name" value="Pre-mRNA-processing protein 40A"/>
    <property type="match status" value="1"/>
</dbReference>
<dbReference type="FunFam" id="1.10.10.440:FF:000022">
    <property type="entry name" value="Pre-mRNA-processing protein 40A"/>
    <property type="match status" value="1"/>
</dbReference>
<name>A0A9E7KUA9_9LILI</name>
<dbReference type="PANTHER" id="PTHR11864">
    <property type="entry name" value="PRE-MRNA-PROCESSING PROTEIN PRP40"/>
    <property type="match status" value="1"/>
</dbReference>
<proteinExistence type="inferred from homology"/>
<feature type="compositionally biased region" description="Basic and acidic residues" evidence="10">
    <location>
        <begin position="921"/>
        <end position="935"/>
    </location>
</feature>
<dbReference type="InterPro" id="IPR001202">
    <property type="entry name" value="WW_dom"/>
</dbReference>
<evidence type="ECO:0000256" key="6">
    <source>
        <dbReference type="ARBA" id="ARBA00056384"/>
    </source>
</evidence>
<feature type="domain" description="FF" evidence="12">
    <location>
        <begin position="667"/>
        <end position="730"/>
    </location>
</feature>
<dbReference type="Pfam" id="PF25432">
    <property type="entry name" value="FF_PRPF40A"/>
    <property type="match status" value="1"/>
</dbReference>
<reference evidence="13" key="1">
    <citation type="submission" date="2022-05" db="EMBL/GenBank/DDBJ databases">
        <title>The Musa troglodytarum L. genome provides insights into the mechanism of non-climacteric behaviour and enrichment of carotenoids.</title>
        <authorList>
            <person name="Wang J."/>
        </authorList>
    </citation>
    <scope>NUCLEOTIDE SEQUENCE</scope>
    <source>
        <tissue evidence="13">Leaf</tissue>
    </source>
</reference>
<dbReference type="GO" id="GO:0045292">
    <property type="term" value="P:mRNA cis splicing, via spliceosome"/>
    <property type="evidence" value="ECO:0007669"/>
    <property type="project" value="InterPro"/>
</dbReference>
<dbReference type="GO" id="GO:0005685">
    <property type="term" value="C:U1 snRNP"/>
    <property type="evidence" value="ECO:0007669"/>
    <property type="project" value="TreeGrafter"/>
</dbReference>
<comment type="similarity">
    <text evidence="7">Belongs to the PRPF40 family.</text>
</comment>
<dbReference type="FunFam" id="1.10.10.440:FF:000013">
    <property type="entry name" value="pre-mRNA-processing protein 40A isoform X1"/>
    <property type="match status" value="1"/>
</dbReference>
<sequence>MANIPQSSGAQPLRPAVVGSAGPPQNFVPPMPMQFRTIVPTPQTHQFVPAASQQFRSVAQGMPGSNVAMPAGQSQMPHFPQSTQHLPPISGQPGQVPPSSQAIPMPYVQASRPISSGSLPPQQNAQVPSNLPNLPGVGMPLSSSYTFATSYGQAPNSMNAPPQYQVASQMQTPVHSVTQPWSTPGTQSIPHVTPVIQTAQQPSTSSVTAPAQTAQPSSTEQTSDWQEHTSADGKRYYYNKKTRQSVWEKPLELMTPIERADASTDWKEFTTADGRKYYYNKVTKQSKWTIPDELKLAREHAEKAAIQPAPKETGTAAMSVASTVLSVEMPSSTNAPSPAVQPMFSNQMQMPPISGTEPTVGVPNLHTSVTPVSASASSSTGFPSVAVDATTTVTRSNQDNSSLTNIASVPDRTSANDLEEAKKAMPVAGKISVTAVEEKTVDEEPLVYANKLEAKNAFKSLLESSNVESDWTWEQTMRVIINDKRYGALKTLGERKQAFNEYLGQRKKQEAEERRVKQKKAREDFTRMLEECKELTSTTRWSKAITMFEDDERFSAVERPREREDLFESYLVELQKKLSVVPCCYCTRCDSVLWQTVNGEKSKIVWRMMKDVLDLKRLIDWRFSRLFVHFVDDERLYYSFIVLQEYIHDLEKEEEEQRKIQKEQLRRAERKNRDEFRKLMEEHVAEGILTAKTHWRDYCIQVKDLPPYLAIASNTSGSTPKDLFEDVAEELQKQYHEDKTQIKDAMKIGKISLASSWTFEDFKASVAGIDSLKGISEINLKLVFDELLERLREKEEKEAKKRQRLADNFSDLLYSIKEITASSKWEECKLLFEDSQEYRSIDDDTFGKEIFEGYVAHLQEKLKEKERKREEEKVAKKEKEREEKEKRKEKERKEKEREREKEKGKDRVRKDETESDNVDLIDGHVSKDRKRDKDKERKHRKRHHSTADDLSSDKDEKEESKKSRRHSGDRKKSRKHAYASDSDAENRHKRHKRDRDGSRRNGGYEELEDGELGEDGEIR</sequence>
<accession>A0A9E7KUA9</accession>
<keyword evidence="2" id="KW-0507">mRNA processing</keyword>
<organism evidence="13 14">
    <name type="scientific">Musa troglodytarum</name>
    <name type="common">fe'i banana</name>
    <dbReference type="NCBI Taxonomy" id="320322"/>
    <lineage>
        <taxon>Eukaryota</taxon>
        <taxon>Viridiplantae</taxon>
        <taxon>Streptophyta</taxon>
        <taxon>Embryophyta</taxon>
        <taxon>Tracheophyta</taxon>
        <taxon>Spermatophyta</taxon>
        <taxon>Magnoliopsida</taxon>
        <taxon>Liliopsida</taxon>
        <taxon>Zingiberales</taxon>
        <taxon>Musaceae</taxon>
        <taxon>Musa</taxon>
    </lineage>
</organism>
<evidence type="ECO:0000313" key="13">
    <source>
        <dbReference type="EMBL" id="URE27470.1"/>
    </source>
</evidence>
<dbReference type="PROSITE" id="PS51676">
    <property type="entry name" value="FF"/>
    <property type="match status" value="3"/>
</dbReference>
<evidence type="ECO:0000259" key="12">
    <source>
        <dbReference type="PROSITE" id="PS51676"/>
    </source>
</evidence>
<dbReference type="GO" id="GO:0071004">
    <property type="term" value="C:U2-type prespliceosome"/>
    <property type="evidence" value="ECO:0007669"/>
    <property type="project" value="TreeGrafter"/>
</dbReference>
<dbReference type="Pfam" id="PF01846">
    <property type="entry name" value="FF"/>
    <property type="match status" value="3"/>
</dbReference>
<feature type="compositionally biased region" description="Polar residues" evidence="10">
    <location>
        <begin position="198"/>
        <end position="224"/>
    </location>
</feature>
<dbReference type="InterPro" id="IPR039726">
    <property type="entry name" value="Prp40-like"/>
</dbReference>
<evidence type="ECO:0000259" key="11">
    <source>
        <dbReference type="PROSITE" id="PS50020"/>
    </source>
</evidence>
<evidence type="ECO:0000256" key="9">
    <source>
        <dbReference type="SAM" id="Coils"/>
    </source>
</evidence>
<dbReference type="EMBL" id="CP097510">
    <property type="protein sequence ID" value="URE27470.1"/>
    <property type="molecule type" value="Genomic_DNA"/>
</dbReference>
<dbReference type="FunFam" id="2.20.70.10:FF:000228">
    <property type="entry name" value="Pre-mRNA-processing protein 40A"/>
    <property type="match status" value="1"/>
</dbReference>
<dbReference type="FunFam" id="1.10.10.440:FF:000026">
    <property type="entry name" value="Pre-mRNA-processing protein 40A"/>
    <property type="match status" value="1"/>
</dbReference>
<dbReference type="GO" id="GO:0070063">
    <property type="term" value="F:RNA polymerase binding"/>
    <property type="evidence" value="ECO:0007669"/>
    <property type="project" value="UniProtKB-ARBA"/>
</dbReference>
<keyword evidence="14" id="KW-1185">Reference proteome</keyword>
<feature type="compositionally biased region" description="Acidic residues" evidence="10">
    <location>
        <begin position="1005"/>
        <end position="1019"/>
    </location>
</feature>
<feature type="compositionally biased region" description="Basic and acidic residues" evidence="10">
    <location>
        <begin position="945"/>
        <end position="961"/>
    </location>
</feature>
<dbReference type="SUPFAM" id="SSF81698">
    <property type="entry name" value="FF domain"/>
    <property type="match status" value="4"/>
</dbReference>
<feature type="coiled-coil region" evidence="9">
    <location>
        <begin position="643"/>
        <end position="682"/>
    </location>
</feature>
<gene>
    <name evidence="13" type="ORF">MUK42_08022</name>
</gene>
<dbReference type="AlphaFoldDB" id="A0A9E7KUA9"/>
<feature type="region of interest" description="Disordered" evidence="10">
    <location>
        <begin position="76"/>
        <end position="134"/>
    </location>
</feature>
<evidence type="ECO:0000256" key="10">
    <source>
        <dbReference type="SAM" id="MobiDB-lite"/>
    </source>
</evidence>
<dbReference type="SUPFAM" id="SSF51045">
    <property type="entry name" value="WW domain"/>
    <property type="match status" value="2"/>
</dbReference>
<keyword evidence="3" id="KW-0677">Repeat</keyword>
<protein>
    <submittedName>
        <fullName evidence="13">FF domain</fullName>
    </submittedName>
</protein>
<keyword evidence="5" id="KW-0539">Nucleus</keyword>
<evidence type="ECO:0000256" key="7">
    <source>
        <dbReference type="ARBA" id="ARBA00061317"/>
    </source>
</evidence>
<feature type="compositionally biased region" description="Polar residues" evidence="10">
    <location>
        <begin position="112"/>
        <end position="132"/>
    </location>
</feature>
<feature type="region of interest" description="Disordered" evidence="10">
    <location>
        <begin position="865"/>
        <end position="1019"/>
    </location>
</feature>
<feature type="region of interest" description="Disordered" evidence="10">
    <location>
        <begin position="1"/>
        <end position="27"/>
    </location>
</feature>
<dbReference type="InterPro" id="IPR036020">
    <property type="entry name" value="WW_dom_sf"/>
</dbReference>
<dbReference type="InterPro" id="IPR036517">
    <property type="entry name" value="FF_domain_sf"/>
</dbReference>
<dbReference type="Gene3D" id="2.20.70.10">
    <property type="match status" value="2"/>
</dbReference>
<comment type="function">
    <text evidence="6">Binds the phosphorylated C-terminal domain (CTD) of the largest subunit of RNA polymerase II and functions as a scaffold for RNA processing machineries. May be involved in pre-mRNA splicing.</text>
</comment>
<evidence type="ECO:0000256" key="2">
    <source>
        <dbReference type="ARBA" id="ARBA00022664"/>
    </source>
</evidence>
<dbReference type="SMART" id="SM00441">
    <property type="entry name" value="FF"/>
    <property type="match status" value="4"/>
</dbReference>
<evidence type="ECO:0000313" key="14">
    <source>
        <dbReference type="Proteomes" id="UP001055439"/>
    </source>
</evidence>
<comment type="subunit">
    <text evidence="8">Interacts (via the WW domains) with the phosphorylated C-terminal domain of NRPB1 (via CTD domain).</text>
</comment>
<feature type="compositionally biased region" description="Polar residues" evidence="10">
    <location>
        <begin position="76"/>
        <end position="85"/>
    </location>
</feature>
<feature type="compositionally biased region" description="Polar residues" evidence="10">
    <location>
        <begin position="1"/>
        <end position="10"/>
    </location>
</feature>
<dbReference type="Pfam" id="PF00397">
    <property type="entry name" value="WW"/>
    <property type="match status" value="2"/>
</dbReference>
<dbReference type="OrthoDB" id="187617at2759"/>
<dbReference type="Gene3D" id="1.10.10.440">
    <property type="entry name" value="FF domain"/>
    <property type="match status" value="4"/>
</dbReference>
<feature type="domain" description="WW" evidence="11">
    <location>
        <begin position="260"/>
        <end position="293"/>
    </location>
</feature>
<feature type="domain" description="FF" evidence="12">
    <location>
        <begin position="518"/>
        <end position="573"/>
    </location>
</feature>
<keyword evidence="9" id="KW-0175">Coiled coil</keyword>
<feature type="compositionally biased region" description="Basic residues" evidence="10">
    <location>
        <begin position="962"/>
        <end position="977"/>
    </location>
</feature>
<dbReference type="InterPro" id="IPR002713">
    <property type="entry name" value="FF_domain"/>
</dbReference>
<dbReference type="SMART" id="SM00456">
    <property type="entry name" value="WW"/>
    <property type="match status" value="2"/>
</dbReference>
<feature type="domain" description="WW" evidence="11">
    <location>
        <begin position="219"/>
        <end position="252"/>
    </location>
</feature>
<evidence type="ECO:0000256" key="5">
    <source>
        <dbReference type="ARBA" id="ARBA00023242"/>
    </source>
</evidence>
<evidence type="ECO:0000256" key="8">
    <source>
        <dbReference type="ARBA" id="ARBA00064817"/>
    </source>
</evidence>
<feature type="compositionally biased region" description="Basic and acidic residues" evidence="10">
    <location>
        <begin position="865"/>
        <end position="912"/>
    </location>
</feature>
<dbReference type="PROSITE" id="PS50020">
    <property type="entry name" value="WW_DOMAIN_2"/>
    <property type="match status" value="2"/>
</dbReference>
<evidence type="ECO:0000256" key="3">
    <source>
        <dbReference type="ARBA" id="ARBA00022737"/>
    </source>
</evidence>
<evidence type="ECO:0000256" key="1">
    <source>
        <dbReference type="ARBA" id="ARBA00004123"/>
    </source>
</evidence>